<dbReference type="InterPro" id="IPR015163">
    <property type="entry name" value="Cdc6_C"/>
</dbReference>
<comment type="similarity">
    <text evidence="1">Belongs to the CDC6/cdc18 family.</text>
</comment>
<feature type="region of interest" description="Disordered" evidence="5">
    <location>
        <begin position="637"/>
        <end position="668"/>
    </location>
</feature>
<accession>A0A9P4YN68</accession>
<evidence type="ECO:0000256" key="2">
    <source>
        <dbReference type="ARBA" id="ARBA00022618"/>
    </source>
</evidence>
<evidence type="ECO:0000259" key="6">
    <source>
        <dbReference type="SMART" id="SM00382"/>
    </source>
</evidence>
<reference evidence="7" key="1">
    <citation type="submission" date="2020-03" db="EMBL/GenBank/DDBJ databases">
        <title>Whole Genome Sequence of Trichophyton interdigitale from India.</title>
        <authorList>
            <person name="Kumar P."/>
        </authorList>
    </citation>
    <scope>NUCLEOTIDE SEQUENCE</scope>
    <source>
        <strain evidence="7">UCMS-IGIB-CI14</strain>
    </source>
</reference>
<dbReference type="InterPro" id="IPR003593">
    <property type="entry name" value="AAA+_ATPase"/>
</dbReference>
<evidence type="ECO:0000313" key="8">
    <source>
        <dbReference type="Proteomes" id="UP000749309"/>
    </source>
</evidence>
<gene>
    <name evidence="7" type="ORF">GY632_0583</name>
</gene>
<feature type="compositionally biased region" description="Low complexity" evidence="5">
    <location>
        <begin position="211"/>
        <end position="226"/>
    </location>
</feature>
<dbReference type="GO" id="GO:0006270">
    <property type="term" value="P:DNA replication initiation"/>
    <property type="evidence" value="ECO:0007669"/>
    <property type="project" value="TreeGrafter"/>
</dbReference>
<dbReference type="GO" id="GO:0051301">
    <property type="term" value="P:cell division"/>
    <property type="evidence" value="ECO:0007669"/>
    <property type="project" value="UniProtKB-KW"/>
</dbReference>
<dbReference type="PANTHER" id="PTHR10763:SF26">
    <property type="entry name" value="CELL DIVISION CONTROL PROTEIN 6 HOMOLOG"/>
    <property type="match status" value="1"/>
</dbReference>
<name>A0A9P4YN68_9EURO</name>
<feature type="domain" description="AAA+ ATPase" evidence="6">
    <location>
        <begin position="269"/>
        <end position="417"/>
    </location>
</feature>
<evidence type="ECO:0000313" key="7">
    <source>
        <dbReference type="EMBL" id="KAF3900742.1"/>
    </source>
</evidence>
<dbReference type="Gene3D" id="1.10.8.60">
    <property type="match status" value="1"/>
</dbReference>
<evidence type="ECO:0000256" key="4">
    <source>
        <dbReference type="ARBA" id="ARBA00023306"/>
    </source>
</evidence>
<dbReference type="Proteomes" id="UP000749309">
    <property type="component" value="Unassembled WGS sequence"/>
</dbReference>
<dbReference type="InterPro" id="IPR050311">
    <property type="entry name" value="ORC1/CDC6"/>
</dbReference>
<feature type="region of interest" description="Disordered" evidence="5">
    <location>
        <begin position="207"/>
        <end position="226"/>
    </location>
</feature>
<keyword evidence="4" id="KW-0131">Cell cycle</keyword>
<dbReference type="FunFam" id="3.40.50.300:FF:000547">
    <property type="entry name" value="Cell division control protein"/>
    <property type="match status" value="1"/>
</dbReference>
<dbReference type="GO" id="GO:0003688">
    <property type="term" value="F:DNA replication origin binding"/>
    <property type="evidence" value="ECO:0007669"/>
    <property type="project" value="TreeGrafter"/>
</dbReference>
<feature type="compositionally biased region" description="Basic and acidic residues" evidence="5">
    <location>
        <begin position="159"/>
        <end position="172"/>
    </location>
</feature>
<dbReference type="GO" id="GO:0016887">
    <property type="term" value="F:ATP hydrolysis activity"/>
    <property type="evidence" value="ECO:0007669"/>
    <property type="project" value="InterPro"/>
</dbReference>
<dbReference type="SUPFAM" id="SSF46785">
    <property type="entry name" value="Winged helix' DNA-binding domain"/>
    <property type="match status" value="1"/>
</dbReference>
<keyword evidence="2 7" id="KW-0132">Cell division</keyword>
<dbReference type="InterPro" id="IPR027417">
    <property type="entry name" value="P-loop_NTPase"/>
</dbReference>
<dbReference type="InterPro" id="IPR054425">
    <property type="entry name" value="Cdc6_ORC1-like_ATPase_lid"/>
</dbReference>
<dbReference type="AlphaFoldDB" id="A0A9P4YN68"/>
<evidence type="ECO:0000256" key="5">
    <source>
        <dbReference type="SAM" id="MobiDB-lite"/>
    </source>
</evidence>
<dbReference type="Pfam" id="PF09079">
    <property type="entry name" value="WHD_Cdc6"/>
    <property type="match status" value="1"/>
</dbReference>
<proteinExistence type="inferred from homology"/>
<comment type="caution">
    <text evidence="7">The sequence shown here is derived from an EMBL/GenBank/DDBJ whole genome shotgun (WGS) entry which is preliminary data.</text>
</comment>
<evidence type="ECO:0000256" key="1">
    <source>
        <dbReference type="ARBA" id="ARBA00006184"/>
    </source>
</evidence>
<dbReference type="InterPro" id="IPR036388">
    <property type="entry name" value="WH-like_DNA-bd_sf"/>
</dbReference>
<sequence length="709" mass="77711">MDLVEVPAKTYLTRLTFPFRRPRVRARKSRPLATLRLWRARASRNRVPKQKVTSALDEKILVQTSRPRTLSLPYTTLAPSLAMASAVLGKRQRAALESPDAPSLRSPSKRLARASKKIYTDEEDPFITSTSQQRSSSRSPITRKRPSDANTPSRNVRTKRIDGDKTASRTAVHDDNDENVQPVEFSTPTTQRYKNVFLPVTPKHRVLVGGKPLTPRTPRTPSTPKTARSIFTAAKQLFTRSANPGQLVGRENETREMKSFIQESLDSRRGGCIYVSGPPGTGKTALIDEVSRDLEKSADGIKIANVNCASLTSARDIYGNLIEDLSENTSVFKKSEVERLEAMFISKKSAGPLYLVVLDEIDHLLSGDIEILYKLFEWSLHKSSRLILIGIANALDLTDRLLPRLKAKNLKPHLLPFLPYTPTQITDVITTRLRSLLPKEPQNGASQVPFLHPAAIQLCSRKVASQSGDLRKAFDIVYRTISLLERETQQKTASSSSTSPSKLPLLENKNLASTSLPTPPATEYTAATAPRATVAHVARVTSSTFGNGTTERLQDLNLQQKAALCALISFGKKQQTANTVYKTPSKSPRSTAPTSRELFEAYSGLCRRDNVLHPLTATEFRDVISSLETMGLIGEVDARGRGTGSPTAGASGLFSTPSKSGRGRSATVKNMARTDDSGLVCLVGEKEVQSQISGPGEAILKALLATDEY</sequence>
<protein>
    <submittedName>
        <fullName evidence="7">Cell division control protein 6</fullName>
    </submittedName>
</protein>
<dbReference type="EMBL" id="JAAQVJ010000010">
    <property type="protein sequence ID" value="KAF3900742.1"/>
    <property type="molecule type" value="Genomic_DNA"/>
</dbReference>
<dbReference type="GO" id="GO:0005634">
    <property type="term" value="C:nucleus"/>
    <property type="evidence" value="ECO:0007669"/>
    <property type="project" value="TreeGrafter"/>
</dbReference>
<feature type="compositionally biased region" description="Low complexity" evidence="5">
    <location>
        <begin position="128"/>
        <end position="139"/>
    </location>
</feature>
<dbReference type="GO" id="GO:0033314">
    <property type="term" value="P:mitotic DNA replication checkpoint signaling"/>
    <property type="evidence" value="ECO:0007669"/>
    <property type="project" value="TreeGrafter"/>
</dbReference>
<organism evidence="7 8">
    <name type="scientific">Trichophyton interdigitale</name>
    <dbReference type="NCBI Taxonomy" id="101480"/>
    <lineage>
        <taxon>Eukaryota</taxon>
        <taxon>Fungi</taxon>
        <taxon>Dikarya</taxon>
        <taxon>Ascomycota</taxon>
        <taxon>Pezizomycotina</taxon>
        <taxon>Eurotiomycetes</taxon>
        <taxon>Eurotiomycetidae</taxon>
        <taxon>Onygenales</taxon>
        <taxon>Arthrodermataceae</taxon>
        <taxon>Trichophyton</taxon>
    </lineage>
</organism>
<dbReference type="Gene3D" id="1.10.10.10">
    <property type="entry name" value="Winged helix-like DNA-binding domain superfamily/Winged helix DNA-binding domain"/>
    <property type="match status" value="1"/>
</dbReference>
<dbReference type="CDD" id="cd00009">
    <property type="entry name" value="AAA"/>
    <property type="match status" value="1"/>
</dbReference>
<feature type="region of interest" description="Disordered" evidence="5">
    <location>
        <begin position="122"/>
        <end position="172"/>
    </location>
</feature>
<evidence type="ECO:0000256" key="3">
    <source>
        <dbReference type="ARBA" id="ARBA00022705"/>
    </source>
</evidence>
<dbReference type="PANTHER" id="PTHR10763">
    <property type="entry name" value="CELL DIVISION CONTROL PROTEIN 6-RELATED"/>
    <property type="match status" value="1"/>
</dbReference>
<dbReference type="Pfam" id="PF22606">
    <property type="entry name" value="Cdc6-ORC-like_ATPase_lid"/>
    <property type="match status" value="1"/>
</dbReference>
<dbReference type="GO" id="GO:0005524">
    <property type="term" value="F:ATP binding"/>
    <property type="evidence" value="ECO:0007669"/>
    <property type="project" value="InterPro"/>
</dbReference>
<dbReference type="Gene3D" id="3.40.50.300">
    <property type="entry name" value="P-loop containing nucleotide triphosphate hydrolases"/>
    <property type="match status" value="1"/>
</dbReference>
<dbReference type="SMART" id="SM00382">
    <property type="entry name" value="AAA"/>
    <property type="match status" value="1"/>
</dbReference>
<dbReference type="InterPro" id="IPR003959">
    <property type="entry name" value="ATPase_AAA_core"/>
</dbReference>
<keyword evidence="3" id="KW-0235">DNA replication</keyword>
<feature type="compositionally biased region" description="Polar residues" evidence="5">
    <location>
        <begin position="644"/>
        <end position="659"/>
    </location>
</feature>
<dbReference type="SUPFAM" id="SSF52540">
    <property type="entry name" value="P-loop containing nucleoside triphosphate hydrolases"/>
    <property type="match status" value="1"/>
</dbReference>
<dbReference type="Pfam" id="PF00004">
    <property type="entry name" value="AAA"/>
    <property type="match status" value="1"/>
</dbReference>
<dbReference type="InterPro" id="IPR036390">
    <property type="entry name" value="WH_DNA-bd_sf"/>
</dbReference>